<dbReference type="InterPro" id="IPR005302">
    <property type="entry name" value="MoCF_Sase_C"/>
</dbReference>
<evidence type="ECO:0000313" key="2">
    <source>
        <dbReference type="EMBL" id="KCB21946.1"/>
    </source>
</evidence>
<dbReference type="Pfam" id="PF03476">
    <property type="entry name" value="MOSC_N"/>
    <property type="match status" value="1"/>
</dbReference>
<comment type="caution">
    <text evidence="2">The sequence shown here is derived from an EMBL/GenBank/DDBJ whole genome shotgun (WGS) entry which is preliminary data.</text>
</comment>
<name>A0ABR4QW58_9BORD</name>
<dbReference type="PANTHER" id="PTHR14237">
    <property type="entry name" value="MOLYBDOPTERIN COFACTOR SULFURASE MOSC"/>
    <property type="match status" value="1"/>
</dbReference>
<keyword evidence="3" id="KW-1185">Reference proteome</keyword>
<dbReference type="EMBL" id="JHEM01000026">
    <property type="protein sequence ID" value="KCB21946.1"/>
    <property type="molecule type" value="Genomic_DNA"/>
</dbReference>
<accession>A0ABR4QW58</accession>
<dbReference type="PANTHER" id="PTHR14237:SF19">
    <property type="entry name" value="MITOCHONDRIAL AMIDOXIME REDUCING COMPONENT 1"/>
    <property type="match status" value="1"/>
</dbReference>
<dbReference type="InterPro" id="IPR005303">
    <property type="entry name" value="MOCOS_middle"/>
</dbReference>
<dbReference type="Proteomes" id="UP000025748">
    <property type="component" value="Unassembled WGS sequence"/>
</dbReference>
<feature type="domain" description="MOSC" evidence="1">
    <location>
        <begin position="144"/>
        <end position="300"/>
    </location>
</feature>
<dbReference type="InterPro" id="IPR011037">
    <property type="entry name" value="Pyrv_Knase-like_insert_dom_sf"/>
</dbReference>
<evidence type="ECO:0000259" key="1">
    <source>
        <dbReference type="PROSITE" id="PS51340"/>
    </source>
</evidence>
<gene>
    <name evidence="2" type="ORF">L544_2321</name>
</gene>
<sequence length="303" mass="33981">MLARSIRRLSAIMSLTVRSLHIYPIKSCHGIDLAQSRVDRAGLAHDRRWMIVTSAGQFMTQRQWPRMALIHTALTESALHLSAPDMDDIEVPLDGSQLAETVETVEVWRDRVPARAESAALADWLSRFLGEPCRLMKVDRGARRPAREEWVERWRERHPDAAGVFDGDHFFGFADGFPLLVANQASLDDLNQRLAAKGVEPVPMDRFRPNIVLEGEDWAAFEEDVTVTVDFGHMRVALVKPCTRCSIPDVDQMTAVPRQEPGLTLAAYRKLEIGVVFGQNGIVDVRDATTLRVGDSAEVELDF</sequence>
<dbReference type="Pfam" id="PF03473">
    <property type="entry name" value="MOSC"/>
    <property type="match status" value="1"/>
</dbReference>
<dbReference type="SUPFAM" id="SSF141673">
    <property type="entry name" value="MOSC N-terminal domain-like"/>
    <property type="match status" value="1"/>
</dbReference>
<proteinExistence type="predicted"/>
<dbReference type="PROSITE" id="PS51340">
    <property type="entry name" value="MOSC"/>
    <property type="match status" value="1"/>
</dbReference>
<reference evidence="2 3" key="1">
    <citation type="submission" date="2014-03" db="EMBL/GenBank/DDBJ databases">
        <title>Genome sequence of Bordetella hinzii.</title>
        <authorList>
            <person name="Register K."/>
            <person name="Harvill E."/>
            <person name="Goodfield L.L."/>
            <person name="Ivanov Y.V."/>
            <person name="Meyer J.A."/>
            <person name="Muse S.J."/>
            <person name="Jacobs N."/>
            <person name="Bendor L."/>
            <person name="Smallridge W.E."/>
            <person name="Brinkac L.M."/>
            <person name="Sanka R."/>
            <person name="Kim M."/>
            <person name="Losada L."/>
        </authorList>
    </citation>
    <scope>NUCLEOTIDE SEQUENCE [LARGE SCALE GENOMIC DNA]</scope>
    <source>
        <strain evidence="2 3">OH87 BAL007II</strain>
    </source>
</reference>
<evidence type="ECO:0000313" key="3">
    <source>
        <dbReference type="Proteomes" id="UP000025748"/>
    </source>
</evidence>
<organism evidence="2 3">
    <name type="scientific">Bordetella hinzii OH87 BAL007II</name>
    <dbReference type="NCBI Taxonomy" id="1331262"/>
    <lineage>
        <taxon>Bacteria</taxon>
        <taxon>Pseudomonadati</taxon>
        <taxon>Pseudomonadota</taxon>
        <taxon>Betaproteobacteria</taxon>
        <taxon>Burkholderiales</taxon>
        <taxon>Alcaligenaceae</taxon>
        <taxon>Bordetella</taxon>
    </lineage>
</organism>
<dbReference type="SUPFAM" id="SSF50800">
    <property type="entry name" value="PK beta-barrel domain-like"/>
    <property type="match status" value="1"/>
</dbReference>
<protein>
    <submittedName>
        <fullName evidence="2">MOSC N-terminal beta barrel domain protein</fullName>
    </submittedName>
</protein>